<dbReference type="PROSITE" id="PS50949">
    <property type="entry name" value="HTH_GNTR"/>
    <property type="match status" value="1"/>
</dbReference>
<proteinExistence type="predicted"/>
<dbReference type="PANTHER" id="PTHR43537">
    <property type="entry name" value="TRANSCRIPTIONAL REGULATOR, GNTR FAMILY"/>
    <property type="match status" value="1"/>
</dbReference>
<keyword evidence="3" id="KW-0804">Transcription</keyword>
<dbReference type="KEGG" id="sata:C5746_41310"/>
<dbReference type="EMBL" id="CP027306">
    <property type="protein sequence ID" value="AXE82234.1"/>
    <property type="molecule type" value="Genomic_DNA"/>
</dbReference>
<dbReference type="SMART" id="SM00895">
    <property type="entry name" value="FCD"/>
    <property type="match status" value="1"/>
</dbReference>
<dbReference type="CDD" id="cd07377">
    <property type="entry name" value="WHTH_GntR"/>
    <property type="match status" value="1"/>
</dbReference>
<dbReference type="Gene3D" id="1.10.10.10">
    <property type="entry name" value="Winged helix-like DNA-binding domain superfamily/Winged helix DNA-binding domain"/>
    <property type="match status" value="1"/>
</dbReference>
<dbReference type="RefSeq" id="WP_114248616.1">
    <property type="nucleotide sequence ID" value="NZ_CP027306.1"/>
</dbReference>
<accession>A0A2Z5JPR1</accession>
<dbReference type="InterPro" id="IPR036390">
    <property type="entry name" value="WH_DNA-bd_sf"/>
</dbReference>
<keyword evidence="2" id="KW-0238">DNA-binding</keyword>
<dbReference type="Pfam" id="PF00392">
    <property type="entry name" value="GntR"/>
    <property type="match status" value="1"/>
</dbReference>
<dbReference type="GeneID" id="95524669"/>
<protein>
    <submittedName>
        <fullName evidence="7">GntR family transcriptional regulator</fullName>
    </submittedName>
</protein>
<dbReference type="InterPro" id="IPR008920">
    <property type="entry name" value="TF_FadR/GntR_C"/>
</dbReference>
<dbReference type="GO" id="GO:0003677">
    <property type="term" value="F:DNA binding"/>
    <property type="evidence" value="ECO:0007669"/>
    <property type="project" value="UniProtKB-KW"/>
</dbReference>
<evidence type="ECO:0000256" key="4">
    <source>
        <dbReference type="SAM" id="Coils"/>
    </source>
</evidence>
<feature type="region of interest" description="Disordered" evidence="5">
    <location>
        <begin position="1"/>
        <end position="22"/>
    </location>
</feature>
<dbReference type="Pfam" id="PF07729">
    <property type="entry name" value="FCD"/>
    <property type="match status" value="1"/>
</dbReference>
<evidence type="ECO:0000313" key="7">
    <source>
        <dbReference type="EMBL" id="AXE82234.1"/>
    </source>
</evidence>
<dbReference type="SUPFAM" id="SSF46785">
    <property type="entry name" value="Winged helix' DNA-binding domain"/>
    <property type="match status" value="1"/>
</dbReference>
<dbReference type="SMART" id="SM00345">
    <property type="entry name" value="HTH_GNTR"/>
    <property type="match status" value="1"/>
</dbReference>
<reference evidence="7 8" key="1">
    <citation type="journal article" date="2018" name="Front. Microbiol.">
        <title>Genome Sequencing of Streptomyces atratus SCSIOZH16 and Activation Production of Nocardamine via Metabolic Engineering.</title>
        <authorList>
            <person name="Li Y."/>
            <person name="Zhang C."/>
            <person name="Liu C."/>
            <person name="Ju J."/>
            <person name="Ma J."/>
        </authorList>
    </citation>
    <scope>NUCLEOTIDE SEQUENCE [LARGE SCALE GENOMIC DNA]</scope>
    <source>
        <strain evidence="7 8">SCSIO_ZH16</strain>
    </source>
</reference>
<name>A0A2Z5JPR1_STRAR</name>
<evidence type="ECO:0000259" key="6">
    <source>
        <dbReference type="PROSITE" id="PS50949"/>
    </source>
</evidence>
<dbReference type="PANTHER" id="PTHR43537:SF45">
    <property type="entry name" value="GNTR FAMILY REGULATORY PROTEIN"/>
    <property type="match status" value="1"/>
</dbReference>
<dbReference type="InterPro" id="IPR011711">
    <property type="entry name" value="GntR_C"/>
</dbReference>
<feature type="coiled-coil region" evidence="4">
    <location>
        <begin position="118"/>
        <end position="145"/>
    </location>
</feature>
<dbReference type="SUPFAM" id="SSF48008">
    <property type="entry name" value="GntR ligand-binding domain-like"/>
    <property type="match status" value="1"/>
</dbReference>
<evidence type="ECO:0000256" key="1">
    <source>
        <dbReference type="ARBA" id="ARBA00023015"/>
    </source>
</evidence>
<evidence type="ECO:0000256" key="3">
    <source>
        <dbReference type="ARBA" id="ARBA00023163"/>
    </source>
</evidence>
<dbReference type="AlphaFoldDB" id="A0A2Z5JPR1"/>
<dbReference type="GO" id="GO:0003700">
    <property type="term" value="F:DNA-binding transcription factor activity"/>
    <property type="evidence" value="ECO:0007669"/>
    <property type="project" value="InterPro"/>
</dbReference>
<gene>
    <name evidence="7" type="ORF">C5746_41310</name>
</gene>
<feature type="domain" description="HTH gntR-type" evidence="6">
    <location>
        <begin position="21"/>
        <end position="88"/>
    </location>
</feature>
<keyword evidence="4" id="KW-0175">Coiled coil</keyword>
<evidence type="ECO:0000313" key="8">
    <source>
        <dbReference type="Proteomes" id="UP000252698"/>
    </source>
</evidence>
<keyword evidence="1" id="KW-0805">Transcription regulation</keyword>
<dbReference type="Gene3D" id="1.20.120.530">
    <property type="entry name" value="GntR ligand-binding domain-like"/>
    <property type="match status" value="1"/>
</dbReference>
<organism evidence="7 8">
    <name type="scientific">Streptomyces atratus</name>
    <dbReference type="NCBI Taxonomy" id="1893"/>
    <lineage>
        <taxon>Bacteria</taxon>
        <taxon>Bacillati</taxon>
        <taxon>Actinomycetota</taxon>
        <taxon>Actinomycetes</taxon>
        <taxon>Kitasatosporales</taxon>
        <taxon>Streptomycetaceae</taxon>
        <taxon>Streptomyces</taxon>
    </lineage>
</organism>
<dbReference type="InterPro" id="IPR000524">
    <property type="entry name" value="Tscrpt_reg_HTH_GntR"/>
</dbReference>
<sequence length="235" mass="25558">MTASTNWKGDGGQPSAPTPRTPLSELARQAIRERIIDGSYAQGARVVEREIAQDLQMSRVPVREALRALVEEGLLDLLPHSGVRVRRLERSDVVHLYDVWEPLAIQASRLAAQRVAVAAEKSSVLEGLQAALEQAEAAAAAGERTRESDAGTAFHDRIVALADNPLLTQLMQRLNGQLRLLFGLNTEPAPMRAQHREMYERIAAGDADAAGAITLLHVRKSRELALQAVTATTIP</sequence>
<dbReference type="InterPro" id="IPR036388">
    <property type="entry name" value="WH-like_DNA-bd_sf"/>
</dbReference>
<evidence type="ECO:0000256" key="2">
    <source>
        <dbReference type="ARBA" id="ARBA00023125"/>
    </source>
</evidence>
<evidence type="ECO:0000256" key="5">
    <source>
        <dbReference type="SAM" id="MobiDB-lite"/>
    </source>
</evidence>
<dbReference type="Proteomes" id="UP000252698">
    <property type="component" value="Chromosome"/>
</dbReference>
<dbReference type="PRINTS" id="PR00035">
    <property type="entry name" value="HTHGNTR"/>
</dbReference>